<dbReference type="GO" id="GO:0001653">
    <property type="term" value="F:peptide receptor activity"/>
    <property type="evidence" value="ECO:0007669"/>
    <property type="project" value="TreeGrafter"/>
</dbReference>
<keyword evidence="1" id="KW-0547">Nucleotide-binding</keyword>
<name>A0A9K3KEN9_9STRA</name>
<keyword evidence="2" id="KW-0456">Lyase</keyword>
<proteinExistence type="predicted"/>
<dbReference type="PROSITE" id="PS50839">
    <property type="entry name" value="CHASE"/>
    <property type="match status" value="1"/>
</dbReference>
<feature type="transmembrane region" description="Helical" evidence="4">
    <location>
        <begin position="200"/>
        <end position="222"/>
    </location>
</feature>
<feature type="transmembrane region" description="Helical" evidence="4">
    <location>
        <begin position="579"/>
        <end position="600"/>
    </location>
</feature>
<feature type="region of interest" description="Disordered" evidence="3">
    <location>
        <begin position="633"/>
        <end position="689"/>
    </location>
</feature>
<dbReference type="EMBL" id="JAGRRH010000025">
    <property type="protein sequence ID" value="KAG7341919.1"/>
    <property type="molecule type" value="Genomic_DNA"/>
</dbReference>
<feature type="domain" description="Guanylate cyclase" evidence="5">
    <location>
        <begin position="769"/>
        <end position="903"/>
    </location>
</feature>
<evidence type="ECO:0000256" key="2">
    <source>
        <dbReference type="ARBA" id="ARBA00023239"/>
    </source>
</evidence>
<evidence type="ECO:0000259" key="6">
    <source>
        <dbReference type="PROSITE" id="PS50839"/>
    </source>
</evidence>
<evidence type="ECO:0000313" key="8">
    <source>
        <dbReference type="Proteomes" id="UP000693970"/>
    </source>
</evidence>
<evidence type="ECO:0000256" key="1">
    <source>
        <dbReference type="ARBA" id="ARBA00022741"/>
    </source>
</evidence>
<evidence type="ECO:0000313" key="7">
    <source>
        <dbReference type="EMBL" id="KAG7341919.1"/>
    </source>
</evidence>
<dbReference type="PANTHER" id="PTHR11920">
    <property type="entry name" value="GUANYLYL CYCLASE"/>
    <property type="match status" value="1"/>
</dbReference>
<dbReference type="InterPro" id="IPR050401">
    <property type="entry name" value="Cyclic_nucleotide_synthase"/>
</dbReference>
<feature type="compositionally biased region" description="Basic and acidic residues" evidence="3">
    <location>
        <begin position="161"/>
        <end position="171"/>
    </location>
</feature>
<dbReference type="PROSITE" id="PS50125">
    <property type="entry name" value="GUANYLATE_CYCLASE_2"/>
    <property type="match status" value="1"/>
</dbReference>
<dbReference type="Pfam" id="PF00233">
    <property type="entry name" value="PDEase_I"/>
    <property type="match status" value="1"/>
</dbReference>
<feature type="compositionally biased region" description="Polar residues" evidence="3">
    <location>
        <begin position="89"/>
        <end position="105"/>
    </location>
</feature>
<evidence type="ECO:0000256" key="3">
    <source>
        <dbReference type="SAM" id="MobiDB-lite"/>
    </source>
</evidence>
<keyword evidence="8" id="KW-1185">Reference proteome</keyword>
<feature type="compositionally biased region" description="Acidic residues" evidence="3">
    <location>
        <begin position="119"/>
        <end position="153"/>
    </location>
</feature>
<dbReference type="CDD" id="cd07302">
    <property type="entry name" value="CHD"/>
    <property type="match status" value="1"/>
</dbReference>
<feature type="compositionally biased region" description="Polar residues" evidence="3">
    <location>
        <begin position="1"/>
        <end position="14"/>
    </location>
</feature>
<dbReference type="OrthoDB" id="432756at2759"/>
<dbReference type="InterPro" id="IPR002073">
    <property type="entry name" value="PDEase_catalytic_dom"/>
</dbReference>
<sequence>MSSTSFLQSASTIPLPSKVGDDEDDVPFHARSESVPSPPPPQPPFKMRGRRNPSGPGMTLVDTKQADGTKADSFHNLSITPNLVERKMSQQNTAPHKQSVVSCETTADDNDSSSVEKEVDLEEGIENESEEAEEDDDDAFDEEDGEIEEDDNDSFLSDSHLSSDSEGEHSSDGSSFISESTKINDVETIKIAKNQATVVFWSRFVAICCLILLGALLIFAVMQISSNQAEEAFLRDFQMLSQAIGKTWQTRVGALFINMDALAVDVSLATTSMTWPIVTIPEYYAYATSLRNSQPAIISTALVPLVNQSDRIPYELHVIDHGEWINAPLEWQAQYAGEMGDKIDRDGMQRGRRKTGTEVALVNGVADQIYKFDPTSGKAVVDVGPSPFYPIRLIDPWDKIEAINYNIASNPIWQSSVVNAIEKGTAVLGPTASDVEDFTRTSTHSSLVTMVYPVFDSLPENGKAVGVLSALFDWTVLMQGISPHQGQAICCVVENSCNQTFTLIVNGHNVSILGEGDLHDQEFSKHSVAYILSEGLESLQRATVSQISFDEPSPCQYKMTLYPTVASKYTYESDAARNIAIVTGAVFILVFAVFVVFDCVQERRNRKMKRTAQEARAIVSSLFPANVRDRLFESNREKEKQRRRERKEQKRRQRREKRKKQKANTKIHDDTPMDIVAKNDPSLPKKRGSGFLSVQTVQQIMIELEDKGGFESDDDDEVLPLSNQNPGVVCHPKHRLKTFLNGNPLSGVSASAMNEGAANPIADLFPHTTVLFADIVGFTAWSSEREPEQVFALLQTLYQSFDRLAKKRGVFKVETIGDCYVAVTGLPEPQPDHAVRMTKFARECMGKMAEVTRKLEVSLGPDTGDLCLRCGLNSGPVTAGVLIGEKSRFQLFGDTVNTASRMESTGEPNKIQISASTADLLKKAGKTYWVRPREDLVHAKGKGNIQTFWVLSRNASGNDGQAPTVLRRGNSRQIPSRTQSMMNLERVRGVKRTTSDSQGRVLDGIFTASMATSQPTDAVDVQREKRLIQWQVEMFTKLLKKIVAARLKDQGCQIDFELTPEEREAEEEIAGTCLGQLIDPVSGKHLKTEHPSPRSISLKSPASLFKKGNSGHATTIQPPSKMSNHGASLHSVAQNSVSTLLSADSGIVSILGSSNGDLSFSSSVDSKIDTETTVTMKEEEIDKIVVDEVAEVIALPQFTPEATKAMTKTDNVVLSKNILSQLQDYIATIAHMYRNNPFHNFEVRKAYTKDQVSLYSDNICLILSLSPPNTHTIFLKHASHVTMSATKLLNRIVVPENIDYDRETNDVFSDLHDYTYGITSDPLTHFAVVFSALIHDVDHYGVPNGQLAKENPEMAALYRDKSIAEQNSVDLAWDLLSDPRYTELRNCIAVDKEERKRFRQLVVNSVMATDIFDKDMKELRNARWDKAFHLTATPGVQGELASSNMEENRNMKATIVIEHIIQASDVAHTMQHWHIYTKWNERLFEEMYSAYECGRSEKNPAEGWYKGELWFFDNYVIPLARKLEECNVFGVASDECLNYATANRNEWEAKGEEIVSEMVARYQKKKFFVAGRAKTRAPSRKDIIKPRRRNNVERS</sequence>
<feature type="region of interest" description="Disordered" evidence="3">
    <location>
        <begin position="1"/>
        <end position="177"/>
    </location>
</feature>
<reference evidence="7" key="1">
    <citation type="journal article" date="2021" name="Sci. Rep.">
        <title>Diploid genomic architecture of Nitzschia inconspicua, an elite biomass production diatom.</title>
        <authorList>
            <person name="Oliver A."/>
            <person name="Podell S."/>
            <person name="Pinowska A."/>
            <person name="Traller J.C."/>
            <person name="Smith S.R."/>
            <person name="McClure R."/>
            <person name="Beliaev A."/>
            <person name="Bohutskyi P."/>
            <person name="Hill E.A."/>
            <person name="Rabines A."/>
            <person name="Zheng H."/>
            <person name="Allen L.Z."/>
            <person name="Kuo A."/>
            <person name="Grigoriev I.V."/>
            <person name="Allen A.E."/>
            <person name="Hazlebeck D."/>
            <person name="Allen E.E."/>
        </authorList>
    </citation>
    <scope>NUCLEOTIDE SEQUENCE</scope>
    <source>
        <strain evidence="7">Hildebrandi</strain>
    </source>
</reference>
<keyword evidence="4" id="KW-0472">Membrane</keyword>
<feature type="compositionally biased region" description="Polar residues" evidence="3">
    <location>
        <begin position="1111"/>
        <end position="1127"/>
    </location>
</feature>
<dbReference type="GO" id="GO:0004114">
    <property type="term" value="F:3',5'-cyclic-nucleotide phosphodiesterase activity"/>
    <property type="evidence" value="ECO:0007669"/>
    <property type="project" value="InterPro"/>
</dbReference>
<dbReference type="SMART" id="SM00044">
    <property type="entry name" value="CYCc"/>
    <property type="match status" value="1"/>
</dbReference>
<comment type="caution">
    <text evidence="7">The sequence shown here is derived from an EMBL/GenBank/DDBJ whole genome shotgun (WGS) entry which is preliminary data.</text>
</comment>
<feature type="region of interest" description="Disordered" evidence="3">
    <location>
        <begin position="1108"/>
        <end position="1127"/>
    </location>
</feature>
<feature type="compositionally biased region" description="Basic residues" evidence="3">
    <location>
        <begin position="649"/>
        <end position="665"/>
    </location>
</feature>
<dbReference type="Proteomes" id="UP000693970">
    <property type="component" value="Unassembled WGS sequence"/>
</dbReference>
<dbReference type="GO" id="GO:0004016">
    <property type="term" value="F:adenylate cyclase activity"/>
    <property type="evidence" value="ECO:0007669"/>
    <property type="project" value="TreeGrafter"/>
</dbReference>
<keyword evidence="4" id="KW-1133">Transmembrane helix</keyword>
<dbReference type="PANTHER" id="PTHR11920:SF335">
    <property type="entry name" value="GUANYLATE CYCLASE"/>
    <property type="match status" value="1"/>
</dbReference>
<feature type="compositionally biased region" description="Basic and acidic residues" evidence="3">
    <location>
        <begin position="1579"/>
        <end position="1595"/>
    </location>
</feature>
<dbReference type="InterPro" id="IPR006189">
    <property type="entry name" value="CHASE_dom"/>
</dbReference>
<organism evidence="7 8">
    <name type="scientific">Nitzschia inconspicua</name>
    <dbReference type="NCBI Taxonomy" id="303405"/>
    <lineage>
        <taxon>Eukaryota</taxon>
        <taxon>Sar</taxon>
        <taxon>Stramenopiles</taxon>
        <taxon>Ochrophyta</taxon>
        <taxon>Bacillariophyta</taxon>
        <taxon>Bacillariophyceae</taxon>
        <taxon>Bacillariophycidae</taxon>
        <taxon>Bacillariales</taxon>
        <taxon>Bacillariaceae</taxon>
        <taxon>Nitzschia</taxon>
    </lineage>
</organism>
<gene>
    <name evidence="7" type="ORF">IV203_007011</name>
</gene>
<reference evidence="7" key="2">
    <citation type="submission" date="2021-04" db="EMBL/GenBank/DDBJ databases">
        <authorList>
            <person name="Podell S."/>
        </authorList>
    </citation>
    <scope>NUCLEOTIDE SEQUENCE</scope>
    <source>
        <strain evidence="7">Hildebrandi</strain>
    </source>
</reference>
<feature type="region of interest" description="Disordered" evidence="3">
    <location>
        <begin position="1576"/>
        <end position="1595"/>
    </location>
</feature>
<accession>A0A9K3KEN9</accession>
<keyword evidence="4" id="KW-0812">Transmembrane</keyword>
<dbReference type="GO" id="GO:0004383">
    <property type="term" value="F:guanylate cyclase activity"/>
    <property type="evidence" value="ECO:0007669"/>
    <property type="project" value="TreeGrafter"/>
</dbReference>
<feature type="compositionally biased region" description="Basic and acidic residues" evidence="3">
    <location>
        <begin position="633"/>
        <end position="648"/>
    </location>
</feature>
<feature type="domain" description="CHASE" evidence="6">
    <location>
        <begin position="386"/>
        <end position="482"/>
    </location>
</feature>
<feature type="compositionally biased region" description="Basic and acidic residues" evidence="3">
    <location>
        <begin position="64"/>
        <end position="73"/>
    </location>
</feature>
<dbReference type="GO" id="GO:0035556">
    <property type="term" value="P:intracellular signal transduction"/>
    <property type="evidence" value="ECO:0007669"/>
    <property type="project" value="InterPro"/>
</dbReference>
<evidence type="ECO:0000259" key="5">
    <source>
        <dbReference type="PROSITE" id="PS50125"/>
    </source>
</evidence>
<evidence type="ECO:0000256" key="4">
    <source>
        <dbReference type="SAM" id="Phobius"/>
    </source>
</evidence>
<dbReference type="GO" id="GO:0005886">
    <property type="term" value="C:plasma membrane"/>
    <property type="evidence" value="ECO:0007669"/>
    <property type="project" value="TreeGrafter"/>
</dbReference>
<dbReference type="InterPro" id="IPR001054">
    <property type="entry name" value="A/G_cyclase"/>
</dbReference>
<dbReference type="Pfam" id="PF00211">
    <property type="entry name" value="Guanylate_cyc"/>
    <property type="match status" value="1"/>
</dbReference>
<protein>
    <submittedName>
        <fullName evidence="7">Family 3 adenylate cyclase</fullName>
    </submittedName>
</protein>
<dbReference type="GO" id="GO:0000166">
    <property type="term" value="F:nucleotide binding"/>
    <property type="evidence" value="ECO:0007669"/>
    <property type="project" value="UniProtKB-KW"/>
</dbReference>
<dbReference type="GO" id="GO:0007168">
    <property type="term" value="P:receptor guanylyl cyclase signaling pathway"/>
    <property type="evidence" value="ECO:0007669"/>
    <property type="project" value="TreeGrafter"/>
</dbReference>